<evidence type="ECO:0000313" key="3">
    <source>
        <dbReference type="Proteomes" id="UP000243542"/>
    </source>
</evidence>
<proteinExistence type="predicted"/>
<dbReference type="Proteomes" id="UP000243542">
    <property type="component" value="Unassembled WGS sequence"/>
</dbReference>
<keyword evidence="3" id="KW-1185">Reference proteome</keyword>
<sequence length="147" mass="16107">MDQCVHHSANGARPASSPPPEIELRMPADRRLLFLARLVAESIAATTEFGLDDIDDLRLAVDEGVSALVVRADDDAILDCTFRCRDRLTVSLWTSSSAMPPPGPDEVGWHVLRALTDSLAAWTEPAQDARAWRICLEFTKEPRTGGP</sequence>
<protein>
    <submittedName>
        <fullName evidence="2">Serine/threonine-protein kinase RsbW</fullName>
    </submittedName>
</protein>
<dbReference type="EMBL" id="PDJK01000001">
    <property type="protein sequence ID" value="PFG57301.1"/>
    <property type="molecule type" value="Genomic_DNA"/>
</dbReference>
<accession>A0A2A9G330</accession>
<reference evidence="2 3" key="1">
    <citation type="submission" date="2017-10" db="EMBL/GenBank/DDBJ databases">
        <title>Sequencing the genomes of 1000 actinobacteria strains.</title>
        <authorList>
            <person name="Klenk H.-P."/>
        </authorList>
    </citation>
    <scope>NUCLEOTIDE SEQUENCE [LARGE SCALE GENOMIC DNA]</scope>
    <source>
        <strain evidence="2 3">DSM 46092</strain>
    </source>
</reference>
<keyword evidence="2" id="KW-0808">Transferase</keyword>
<evidence type="ECO:0000256" key="1">
    <source>
        <dbReference type="SAM" id="MobiDB-lite"/>
    </source>
</evidence>
<dbReference type="GO" id="GO:0016301">
    <property type="term" value="F:kinase activity"/>
    <property type="evidence" value="ECO:0007669"/>
    <property type="project" value="UniProtKB-KW"/>
</dbReference>
<dbReference type="InterPro" id="IPR036890">
    <property type="entry name" value="HATPase_C_sf"/>
</dbReference>
<comment type="caution">
    <text evidence="2">The sequence shown here is derived from an EMBL/GenBank/DDBJ whole genome shotgun (WGS) entry which is preliminary data.</text>
</comment>
<gene>
    <name evidence="2" type="ORF">ATK36_0875</name>
</gene>
<dbReference type="Gene3D" id="3.30.565.10">
    <property type="entry name" value="Histidine kinase-like ATPase, C-terminal domain"/>
    <property type="match status" value="1"/>
</dbReference>
<name>A0A2A9G330_9PSEU</name>
<evidence type="ECO:0000313" key="2">
    <source>
        <dbReference type="EMBL" id="PFG57301.1"/>
    </source>
</evidence>
<organism evidence="2 3">
    <name type="scientific">Amycolatopsis sulphurea</name>
    <dbReference type="NCBI Taxonomy" id="76022"/>
    <lineage>
        <taxon>Bacteria</taxon>
        <taxon>Bacillati</taxon>
        <taxon>Actinomycetota</taxon>
        <taxon>Actinomycetes</taxon>
        <taxon>Pseudonocardiales</taxon>
        <taxon>Pseudonocardiaceae</taxon>
        <taxon>Amycolatopsis</taxon>
    </lineage>
</organism>
<keyword evidence="2" id="KW-0418">Kinase</keyword>
<dbReference type="AlphaFoldDB" id="A0A2A9G330"/>
<feature type="region of interest" description="Disordered" evidence="1">
    <location>
        <begin position="1"/>
        <end position="22"/>
    </location>
</feature>